<accession>A0A7W4YA34</accession>
<keyword evidence="1" id="KW-1133">Transmembrane helix</keyword>
<evidence type="ECO:0000313" key="3">
    <source>
        <dbReference type="Proteomes" id="UP000518206"/>
    </source>
</evidence>
<protein>
    <submittedName>
        <fullName evidence="2">Uncharacterized protein</fullName>
    </submittedName>
</protein>
<keyword evidence="1" id="KW-0472">Membrane</keyword>
<feature type="transmembrane region" description="Helical" evidence="1">
    <location>
        <begin position="33"/>
        <end position="53"/>
    </location>
</feature>
<dbReference type="EMBL" id="JACHVX010000002">
    <property type="protein sequence ID" value="MBB2922208.1"/>
    <property type="molecule type" value="Genomic_DNA"/>
</dbReference>
<evidence type="ECO:0000256" key="1">
    <source>
        <dbReference type="SAM" id="Phobius"/>
    </source>
</evidence>
<organism evidence="2 3">
    <name type="scientific">Cellulomonas cellasea</name>
    <dbReference type="NCBI Taxonomy" id="43670"/>
    <lineage>
        <taxon>Bacteria</taxon>
        <taxon>Bacillati</taxon>
        <taxon>Actinomycetota</taxon>
        <taxon>Actinomycetes</taxon>
        <taxon>Micrococcales</taxon>
        <taxon>Cellulomonadaceae</taxon>
        <taxon>Cellulomonas</taxon>
    </lineage>
</organism>
<sequence>MQFAGVLGALAFCALVVLGCVLAWRARDAPPGARWAVGILVTVAVLGTAGWALSPRTVTDGDRTYSCLDGPAIGWTAAAGDSARCVEVNREQLALSLALGAVAVGVGGGALAGLARRRALRSP</sequence>
<feature type="transmembrane region" description="Helical" evidence="1">
    <location>
        <begin position="93"/>
        <end position="115"/>
    </location>
</feature>
<dbReference type="Proteomes" id="UP000518206">
    <property type="component" value="Unassembled WGS sequence"/>
</dbReference>
<comment type="caution">
    <text evidence="2">The sequence shown here is derived from an EMBL/GenBank/DDBJ whole genome shotgun (WGS) entry which is preliminary data.</text>
</comment>
<name>A0A7W4YA34_9CELL</name>
<evidence type="ECO:0000313" key="2">
    <source>
        <dbReference type="EMBL" id="MBB2922208.1"/>
    </source>
</evidence>
<reference evidence="2 3" key="2">
    <citation type="submission" date="2020-08" db="EMBL/GenBank/DDBJ databases">
        <authorList>
            <person name="Partida-Martinez L."/>
            <person name="Huntemann M."/>
            <person name="Clum A."/>
            <person name="Wang J."/>
            <person name="Palaniappan K."/>
            <person name="Ritter S."/>
            <person name="Chen I.-M."/>
            <person name="Stamatis D."/>
            <person name="Reddy T."/>
            <person name="O'Malley R."/>
            <person name="Daum C."/>
            <person name="Shapiro N."/>
            <person name="Ivanova N."/>
            <person name="Kyrpides N."/>
            <person name="Woyke T."/>
        </authorList>
    </citation>
    <scope>NUCLEOTIDE SEQUENCE [LARGE SCALE GENOMIC DNA]</scope>
    <source>
        <strain evidence="2 3">RAS26</strain>
    </source>
</reference>
<gene>
    <name evidence="2" type="ORF">FHR80_001120</name>
</gene>
<keyword evidence="1" id="KW-0812">Transmembrane</keyword>
<dbReference type="AlphaFoldDB" id="A0A7W4YA34"/>
<proteinExistence type="predicted"/>
<reference evidence="2 3" key="1">
    <citation type="submission" date="2020-08" db="EMBL/GenBank/DDBJ databases">
        <title>The Agave Microbiome: Exploring the role of microbial communities in plant adaptations to desert environments.</title>
        <authorList>
            <person name="Partida-Martinez L.P."/>
        </authorList>
    </citation>
    <scope>NUCLEOTIDE SEQUENCE [LARGE SCALE GENOMIC DNA]</scope>
    <source>
        <strain evidence="2 3">RAS26</strain>
    </source>
</reference>